<feature type="domain" description="Flavodoxin-like fold" evidence="3">
    <location>
        <begin position="1"/>
        <end position="189"/>
    </location>
</feature>
<dbReference type="Proteomes" id="UP000254329">
    <property type="component" value="Unassembled WGS sequence"/>
</dbReference>
<dbReference type="GO" id="GO:0003955">
    <property type="term" value="F:NAD(P)H dehydrogenase (quinone) activity"/>
    <property type="evidence" value="ECO:0007669"/>
    <property type="project" value="UniProtKB-EC"/>
</dbReference>
<dbReference type="GO" id="GO:0005829">
    <property type="term" value="C:cytosol"/>
    <property type="evidence" value="ECO:0007669"/>
    <property type="project" value="TreeGrafter"/>
</dbReference>
<name>A0A1V4B1L7_9PAST</name>
<dbReference type="EC" id="1.6.5.2" evidence="4"/>
<dbReference type="RefSeq" id="WP_078218248.1">
    <property type="nucleotide sequence ID" value="NZ_MUXZ01000011.1"/>
</dbReference>
<dbReference type="Pfam" id="PF02525">
    <property type="entry name" value="Flavodoxin_2"/>
    <property type="match status" value="1"/>
</dbReference>
<accession>A0A1V4B1L7</accession>
<dbReference type="STRING" id="733.B0186_04775"/>
<evidence type="ECO:0000313" key="5">
    <source>
        <dbReference type="Proteomes" id="UP000254329"/>
    </source>
</evidence>
<dbReference type="Gene3D" id="3.40.50.360">
    <property type="match status" value="1"/>
</dbReference>
<keyword evidence="5" id="KW-1185">Reference proteome</keyword>
<protein>
    <submittedName>
        <fullName evidence="4">Quinone family NAD(P)H dehydrogenase</fullName>
        <ecNumber evidence="4">1.6.5.2</ecNumber>
    </submittedName>
</protein>
<keyword evidence="2 4" id="KW-0560">Oxidoreductase</keyword>
<evidence type="ECO:0000256" key="1">
    <source>
        <dbReference type="ARBA" id="ARBA00006252"/>
    </source>
</evidence>
<proteinExistence type="inferred from homology"/>
<dbReference type="EMBL" id="UGHF01000001">
    <property type="protein sequence ID" value="STO60290.1"/>
    <property type="molecule type" value="Genomic_DNA"/>
</dbReference>
<evidence type="ECO:0000259" key="3">
    <source>
        <dbReference type="Pfam" id="PF02525"/>
    </source>
</evidence>
<evidence type="ECO:0000313" key="4">
    <source>
        <dbReference type="EMBL" id="STO60290.1"/>
    </source>
</evidence>
<dbReference type="SUPFAM" id="SSF52218">
    <property type="entry name" value="Flavoproteins"/>
    <property type="match status" value="1"/>
</dbReference>
<dbReference type="PANTHER" id="PTHR10204:SF34">
    <property type="entry name" value="NAD(P)H DEHYDROGENASE [QUINONE] 1 ISOFORM 1"/>
    <property type="match status" value="1"/>
</dbReference>
<gene>
    <name evidence="4" type="primary">kefF</name>
    <name evidence="4" type="ORF">NCTC1659_01577</name>
</gene>
<dbReference type="AlphaFoldDB" id="A0A1V4B1L7"/>
<organism evidence="4 5">
    <name type="scientific">Canicola haemoglobinophilus</name>
    <dbReference type="NCBI Taxonomy" id="733"/>
    <lineage>
        <taxon>Bacteria</taxon>
        <taxon>Pseudomonadati</taxon>
        <taxon>Pseudomonadota</taxon>
        <taxon>Gammaproteobacteria</taxon>
        <taxon>Pasteurellales</taxon>
        <taxon>Pasteurellaceae</taxon>
        <taxon>Canicola</taxon>
    </lineage>
</organism>
<dbReference type="InterPro" id="IPR003680">
    <property type="entry name" value="Flavodoxin_fold"/>
</dbReference>
<comment type="similarity">
    <text evidence="1">Belongs to the NAD(P)H dehydrogenase (quinone) family.</text>
</comment>
<evidence type="ECO:0000256" key="2">
    <source>
        <dbReference type="ARBA" id="ARBA00023002"/>
    </source>
</evidence>
<reference evidence="4 5" key="1">
    <citation type="submission" date="2018-06" db="EMBL/GenBank/DDBJ databases">
        <authorList>
            <consortium name="Pathogen Informatics"/>
            <person name="Doyle S."/>
        </authorList>
    </citation>
    <scope>NUCLEOTIDE SEQUENCE [LARGE SCALE GENOMIC DNA]</scope>
    <source>
        <strain evidence="4 5">NCTC1659</strain>
    </source>
</reference>
<dbReference type="InterPro" id="IPR051545">
    <property type="entry name" value="NAD(P)H_dehydrogenase_qn"/>
</dbReference>
<dbReference type="PANTHER" id="PTHR10204">
    <property type="entry name" value="NAD P H OXIDOREDUCTASE-RELATED"/>
    <property type="match status" value="1"/>
</dbReference>
<sequence>MKHLIIFAHPNNQTSFNQAILEQAIKASQEQGIETQVRDLYAIDFNPILSWEELQAAQQKITPAEIRYEQELIDQADLITLIYPLWWMGFPAILKGYLDRILSHGFAYKTENGVSVGLLHGKKMQQFITIGNNLQKYEDLGFIQSLQNCLIDGLFNYCGITDIDHCLFGDIHILDEQTRQNILQEVREKTTQNLTALFALQQEKIE</sequence>
<dbReference type="InterPro" id="IPR029039">
    <property type="entry name" value="Flavoprotein-like_sf"/>
</dbReference>